<evidence type="ECO:0000313" key="12">
    <source>
        <dbReference type="Proteomes" id="UP000002230"/>
    </source>
</evidence>
<keyword evidence="5" id="KW-0479">Metal-binding</keyword>
<dbReference type="Gene3D" id="2.40.40.20">
    <property type="match status" value="1"/>
</dbReference>
<dbReference type="Gene3D" id="3.40.228.10">
    <property type="entry name" value="Dimethylsulfoxide Reductase, domain 2"/>
    <property type="match status" value="1"/>
</dbReference>
<evidence type="ECO:0000256" key="2">
    <source>
        <dbReference type="ARBA" id="ARBA00010312"/>
    </source>
</evidence>
<keyword evidence="9" id="KW-0411">Iron-sulfur</keyword>
<dbReference type="Proteomes" id="UP000002230">
    <property type="component" value="Chromosome"/>
</dbReference>
<dbReference type="PATRIC" id="fig|718251.5.peg.1542"/>
<sequence>MDKRRRHLLKLGLAAGGGAVFAAGYATTVRRAAREVTQGSAGEPTRSAQFGNALQPELRIDGGGRLAVNPQQRLANGMCFGCWTLCGVRLRIDNNSERILRIGGNPYHPLSQQQQIPYATPLAQAWRSLAGEAGLMGRSTACARGNGMLEIRESPYRITQPMKRVGKRGEGRWQTISYEQLLQEICDGGDLFGEGPVEGLRSLRDLTTPLDAAHPEFGPRANQLLVTNASDEGRDHIIKRFALNSFGTRNFGHHGSYCGYSFRAGSGALMHDLDKNAHMKPDLEAVEFVLYIGTSPAQSGNPFKRQARQLAAARTQTGFSYVVVAPSQPVSTSLAAGDNNRWLPIRPGTDAALALAMIRWILAQQRYNAAYLSQPGEAAMMQAGQAHWCNATHLVICQPGHPREGQFLRRSDLPGGVSETQDPPALVLAAADGALVSAEIAAPAQLWVDTELSGAQGPLRVKSALSCLRDEAQKLTLAQYSDICGVPEADIVALAREFTAHGTRAAVDTHGGTMHANGFYTAYAILMLNVLIGNINLKGGMMAKPPAYPAFGRGPCYDFERFPGKVKPGGLMLSRSKAHYEQSSEYREKVAAGVSPYPSRAPWYPLSAPLLTEQLCAALDGYPYRLKAWISHIANPLYGVPGLRALLEDRLRSPAQLPLIVAVDAFINETSALADYLVPDTVTYESWGIAGIWQGVPTRAATVRWPAVTPLSARTADGRPISLENFLIDLAKRLALPGFGARAQQNAQGEWLAIDSGEQYYLRATANLAQLDTPVAPATAQDVALSGVDRLLPLLQATLPAAEVGPVASVLARGGRFEDAALRYQGEMMAHRYRRPFAVWNAQVAAARNSMTGERYCGCPTWMAPRLADGTPLRERWPQEAWPFELTSYKSNIHSAVSALSPRLCAVKRDNPIYLHPTDAERLGIGNGDAVEVTTPGGALRAQAMILDSVMPGVIAVEHGYGHWELGARSHIIDGRAQPAPPVTLAGVSLNQLGLVDPTRQSPGLLLDWVVGSAARQGLPARIRRLAS</sequence>
<evidence type="ECO:0000256" key="7">
    <source>
        <dbReference type="ARBA" id="ARBA00023002"/>
    </source>
</evidence>
<dbReference type="SUPFAM" id="SSF50692">
    <property type="entry name" value="ADC-like"/>
    <property type="match status" value="1"/>
</dbReference>
<dbReference type="InterPro" id="IPR050612">
    <property type="entry name" value="Prok_Mopterin_Oxidored"/>
</dbReference>
<dbReference type="Gene3D" id="3.40.50.740">
    <property type="match status" value="2"/>
</dbReference>
<evidence type="ECO:0000259" key="10">
    <source>
        <dbReference type="PROSITE" id="PS51669"/>
    </source>
</evidence>
<dbReference type="CDD" id="cd02780">
    <property type="entry name" value="MopB_CT_Tetrathionate_Arsenate-R"/>
    <property type="match status" value="1"/>
</dbReference>
<dbReference type="GO" id="GO:0051539">
    <property type="term" value="F:4 iron, 4 sulfur cluster binding"/>
    <property type="evidence" value="ECO:0007669"/>
    <property type="project" value="UniProtKB-KW"/>
</dbReference>
<reference evidence="12" key="1">
    <citation type="submission" date="2010-08" db="EMBL/GenBank/DDBJ databases">
        <title>Genome comparisons of Edwardsiella bacteria analysed using deep sequencing technology.</title>
        <authorList>
            <person name="van Soest J.J."/>
            <person name="Henkel C.V."/>
            <person name="Jansen H.J."/>
            <person name="van den Hondel C.A.M.J.J."/>
            <person name="Bloemberg G.V."/>
            <person name="Meijer A.H."/>
            <person name="Spaink H.P."/>
        </authorList>
    </citation>
    <scope>NUCLEOTIDE SEQUENCE [LARGE SCALE GENOMIC DNA]</scope>
    <source>
        <strain evidence="12">FL6-60</strain>
    </source>
</reference>
<comment type="cofactor">
    <cofactor evidence="1">
        <name>Mo-bis(molybdopterin guanine dinucleotide)</name>
        <dbReference type="ChEBI" id="CHEBI:60539"/>
    </cofactor>
</comment>
<dbReference type="KEGG" id="etd:ETAF_1490"/>
<dbReference type="InterPro" id="IPR009010">
    <property type="entry name" value="Asp_de-COase-like_dom_sf"/>
</dbReference>
<comment type="similarity">
    <text evidence="2">Belongs to the prokaryotic molybdopterin-containing oxidoreductase family.</text>
</comment>
<keyword evidence="7 11" id="KW-0560">Oxidoreductase</keyword>
<proteinExistence type="inferred from homology"/>
<dbReference type="PANTHER" id="PTHR43742:SF9">
    <property type="entry name" value="TETRATHIONATE REDUCTASE SUBUNIT A"/>
    <property type="match status" value="1"/>
</dbReference>
<dbReference type="InterPro" id="IPR006656">
    <property type="entry name" value="Mopterin_OxRdtase"/>
</dbReference>
<dbReference type="EC" id="1.8.99.-" evidence="11"/>
<reference evidence="11 12" key="2">
    <citation type="journal article" date="2011" name="BMC Immunol.">
        <title>Comparison of static immersion and intravenous injection systems for exposure of zebrafish embryos to the natural pathogen Edwardsiella tarda.</title>
        <authorList>
            <person name="van Soest J.J."/>
            <person name="Stockhammer O.W."/>
            <person name="Ordas A."/>
            <person name="Bloemberg G.V."/>
            <person name="Spaink H.P."/>
            <person name="Meijer A.H."/>
        </authorList>
    </citation>
    <scope>NUCLEOTIDE SEQUENCE [LARGE SCALE GENOMIC DNA]</scope>
    <source>
        <strain evidence="11 12">FL6-60</strain>
    </source>
</reference>
<dbReference type="GO" id="GO:0046872">
    <property type="term" value="F:metal ion binding"/>
    <property type="evidence" value="ECO:0007669"/>
    <property type="project" value="UniProtKB-KW"/>
</dbReference>
<dbReference type="HOGENOM" id="CLU_008235_0_0_6"/>
<name>A0A0H3DQF5_EDWTF</name>
<keyword evidence="6" id="KW-0732">Signal</keyword>
<dbReference type="Pfam" id="PF01568">
    <property type="entry name" value="Molydop_binding"/>
    <property type="match status" value="1"/>
</dbReference>
<gene>
    <name evidence="11" type="ordered locus">ETAF_1490</name>
</gene>
<keyword evidence="3" id="KW-0004">4Fe-4S</keyword>
<keyword evidence="4" id="KW-0500">Molybdenum</keyword>
<dbReference type="SMART" id="SM00926">
    <property type="entry name" value="Molybdop_Fe4S4"/>
    <property type="match status" value="1"/>
</dbReference>
<keyword evidence="8" id="KW-0408">Iron</keyword>
<evidence type="ECO:0000313" key="11">
    <source>
        <dbReference type="EMBL" id="ADM41600.1"/>
    </source>
</evidence>
<dbReference type="InterPro" id="IPR006311">
    <property type="entry name" value="TAT_signal"/>
</dbReference>
<dbReference type="PROSITE" id="PS51318">
    <property type="entry name" value="TAT"/>
    <property type="match status" value="1"/>
</dbReference>
<evidence type="ECO:0000256" key="6">
    <source>
        <dbReference type="ARBA" id="ARBA00022729"/>
    </source>
</evidence>
<evidence type="ECO:0000256" key="8">
    <source>
        <dbReference type="ARBA" id="ARBA00023004"/>
    </source>
</evidence>
<dbReference type="GO" id="GO:0043546">
    <property type="term" value="F:molybdopterin cofactor binding"/>
    <property type="evidence" value="ECO:0007669"/>
    <property type="project" value="InterPro"/>
</dbReference>
<evidence type="ECO:0000256" key="9">
    <source>
        <dbReference type="ARBA" id="ARBA00023014"/>
    </source>
</evidence>
<dbReference type="CDD" id="cd02758">
    <property type="entry name" value="MopB_Tetrathionate-Ra"/>
    <property type="match status" value="1"/>
</dbReference>
<keyword evidence="12" id="KW-1185">Reference proteome</keyword>
<organism evidence="11 12">
    <name type="scientific">Edwardsiella tarda (strain FL6-60)</name>
    <dbReference type="NCBI Taxonomy" id="718251"/>
    <lineage>
        <taxon>Bacteria</taxon>
        <taxon>Pseudomonadati</taxon>
        <taxon>Pseudomonadota</taxon>
        <taxon>Gammaproteobacteria</taxon>
        <taxon>Enterobacterales</taxon>
        <taxon>Hafniaceae</taxon>
        <taxon>Edwardsiella</taxon>
    </lineage>
</organism>
<evidence type="ECO:0000256" key="1">
    <source>
        <dbReference type="ARBA" id="ARBA00001942"/>
    </source>
</evidence>
<evidence type="ECO:0000256" key="4">
    <source>
        <dbReference type="ARBA" id="ARBA00022505"/>
    </source>
</evidence>
<dbReference type="EMBL" id="CP002154">
    <property type="protein sequence ID" value="ADM41600.1"/>
    <property type="molecule type" value="Genomic_DNA"/>
</dbReference>
<dbReference type="GO" id="GO:0016491">
    <property type="term" value="F:oxidoreductase activity"/>
    <property type="evidence" value="ECO:0007669"/>
    <property type="project" value="UniProtKB-KW"/>
</dbReference>
<dbReference type="InterPro" id="IPR006963">
    <property type="entry name" value="Mopterin_OxRdtase_4Fe-4S_dom"/>
</dbReference>
<dbReference type="SUPFAM" id="SSF53706">
    <property type="entry name" value="Formate dehydrogenase/DMSO reductase, domains 1-3"/>
    <property type="match status" value="1"/>
</dbReference>
<dbReference type="InterPro" id="IPR037946">
    <property type="entry name" value="MopB_CT_Tetrathionate"/>
</dbReference>
<dbReference type="AlphaFoldDB" id="A0A0H3DQF5"/>
<protein>
    <submittedName>
        <fullName evidence="11">Tetrathionate reductase subunit A</fullName>
        <ecNumber evidence="11">1.8.99.-</ecNumber>
    </submittedName>
</protein>
<accession>A0A0H3DQF5</accession>
<dbReference type="PANTHER" id="PTHR43742">
    <property type="entry name" value="TRIMETHYLAMINE-N-OXIDE REDUCTASE"/>
    <property type="match status" value="1"/>
</dbReference>
<dbReference type="Gene3D" id="2.20.25.90">
    <property type="entry name" value="ADC-like domains"/>
    <property type="match status" value="1"/>
</dbReference>
<feature type="domain" description="4Fe-4S Mo/W bis-MGD-type" evidence="10">
    <location>
        <begin position="72"/>
        <end position="156"/>
    </location>
</feature>
<evidence type="ECO:0000256" key="5">
    <source>
        <dbReference type="ARBA" id="ARBA00022723"/>
    </source>
</evidence>
<dbReference type="Pfam" id="PF00384">
    <property type="entry name" value="Molybdopterin"/>
    <property type="match status" value="1"/>
</dbReference>
<dbReference type="InterPro" id="IPR041929">
    <property type="entry name" value="Tetrathionate-R_A_N"/>
</dbReference>
<dbReference type="InterPro" id="IPR006657">
    <property type="entry name" value="MoPterin_dinucl-bd_dom"/>
</dbReference>
<evidence type="ECO:0000256" key="3">
    <source>
        <dbReference type="ARBA" id="ARBA00022485"/>
    </source>
</evidence>
<dbReference type="PROSITE" id="PS51669">
    <property type="entry name" value="4FE4S_MOW_BIS_MGD"/>
    <property type="match status" value="1"/>
</dbReference>